<dbReference type="PANTHER" id="PTHR32108:SF9">
    <property type="entry name" value="REVERSE TRANSCRIPTASE RNASE H-LIKE DOMAIN-CONTAINING PROTEIN"/>
    <property type="match status" value="1"/>
</dbReference>
<dbReference type="Proteomes" id="UP001054252">
    <property type="component" value="Unassembled WGS sequence"/>
</dbReference>
<gene>
    <name evidence="1" type="ORF">SLEP1_g30728</name>
</gene>
<protein>
    <submittedName>
        <fullName evidence="1">Uncharacterized protein</fullName>
    </submittedName>
</protein>
<reference evidence="1 2" key="1">
    <citation type="journal article" date="2021" name="Commun. Biol.">
        <title>The genome of Shorea leprosula (Dipterocarpaceae) highlights the ecological relevance of drought in aseasonal tropical rainforests.</title>
        <authorList>
            <person name="Ng K.K.S."/>
            <person name="Kobayashi M.J."/>
            <person name="Fawcett J.A."/>
            <person name="Hatakeyama M."/>
            <person name="Paape T."/>
            <person name="Ng C.H."/>
            <person name="Ang C.C."/>
            <person name="Tnah L.H."/>
            <person name="Lee C.T."/>
            <person name="Nishiyama T."/>
            <person name="Sese J."/>
            <person name="O'Brien M.J."/>
            <person name="Copetti D."/>
            <person name="Mohd Noor M.I."/>
            <person name="Ong R.C."/>
            <person name="Putra M."/>
            <person name="Sireger I.Z."/>
            <person name="Indrioko S."/>
            <person name="Kosugi Y."/>
            <person name="Izuno A."/>
            <person name="Isagi Y."/>
            <person name="Lee S.L."/>
            <person name="Shimizu K.K."/>
        </authorList>
    </citation>
    <scope>NUCLEOTIDE SEQUENCE [LARGE SCALE GENOMIC DNA]</scope>
    <source>
        <strain evidence="1">214</strain>
    </source>
</reference>
<evidence type="ECO:0000313" key="2">
    <source>
        <dbReference type="Proteomes" id="UP001054252"/>
    </source>
</evidence>
<evidence type="ECO:0000313" key="1">
    <source>
        <dbReference type="EMBL" id="GKV20630.1"/>
    </source>
</evidence>
<dbReference type="PANTHER" id="PTHR32108">
    <property type="entry name" value="DNA-DIRECTED RNA POLYMERASE SUBUNIT ALPHA"/>
    <property type="match status" value="1"/>
</dbReference>
<dbReference type="AlphaFoldDB" id="A0AAV5K7G9"/>
<sequence length="299" mass="33928">MAFVTPRIRVLGRDTDSEICSLFIKSTTGTFHACANLNCNTPQLISPPLTLKGGHTLLRQAFPFMNRSRQFTKLPIPYGEALKQLVVVGLLETMQANPIQPPYPYWYDPQTRCKYHNVVGHDTEYCATLKIKIQDLIDEGKLQFDVNEVESTSNITRNPLPPHDVGTMNMVTLDEVEKLVLENASFWSLNELFVILTKYDLIQPIAQMSLNVSPATIDDALVCPYHSNMKGHTLQDCEDFQRKGKELQVMRSLKFMSAQVSERCIAQFEEVVVEDITDEIYSDHEEDSFASTTYLGRPT</sequence>
<accession>A0AAV5K7G9</accession>
<name>A0AAV5K7G9_9ROSI</name>
<keyword evidence="2" id="KW-1185">Reference proteome</keyword>
<comment type="caution">
    <text evidence="1">The sequence shown here is derived from an EMBL/GenBank/DDBJ whole genome shotgun (WGS) entry which is preliminary data.</text>
</comment>
<proteinExistence type="predicted"/>
<organism evidence="1 2">
    <name type="scientific">Rubroshorea leprosula</name>
    <dbReference type="NCBI Taxonomy" id="152421"/>
    <lineage>
        <taxon>Eukaryota</taxon>
        <taxon>Viridiplantae</taxon>
        <taxon>Streptophyta</taxon>
        <taxon>Embryophyta</taxon>
        <taxon>Tracheophyta</taxon>
        <taxon>Spermatophyta</taxon>
        <taxon>Magnoliopsida</taxon>
        <taxon>eudicotyledons</taxon>
        <taxon>Gunneridae</taxon>
        <taxon>Pentapetalae</taxon>
        <taxon>rosids</taxon>
        <taxon>malvids</taxon>
        <taxon>Malvales</taxon>
        <taxon>Dipterocarpaceae</taxon>
        <taxon>Rubroshorea</taxon>
    </lineage>
</organism>
<dbReference type="EMBL" id="BPVZ01000055">
    <property type="protein sequence ID" value="GKV20630.1"/>
    <property type="molecule type" value="Genomic_DNA"/>
</dbReference>